<keyword evidence="2" id="KW-1185">Reference proteome</keyword>
<accession>A0A2W7MJY7</accession>
<dbReference type="RefSeq" id="WP_111438248.1">
    <property type="nucleotide sequence ID" value="NZ_QKZI01000001.1"/>
</dbReference>
<protein>
    <submittedName>
        <fullName evidence="1">Uncharacterized protein DUF1836</fullName>
    </submittedName>
</protein>
<evidence type="ECO:0000313" key="2">
    <source>
        <dbReference type="Proteomes" id="UP000248646"/>
    </source>
</evidence>
<dbReference type="InterPro" id="IPR014975">
    <property type="entry name" value="DUF1836"/>
</dbReference>
<gene>
    <name evidence="1" type="ORF">C7437_101732</name>
</gene>
<evidence type="ECO:0000313" key="1">
    <source>
        <dbReference type="EMBL" id="PZX07612.1"/>
    </source>
</evidence>
<organism evidence="1 2">
    <name type="scientific">Psychrobacillus insolitus</name>
    <dbReference type="NCBI Taxonomy" id="1461"/>
    <lineage>
        <taxon>Bacteria</taxon>
        <taxon>Bacillati</taxon>
        <taxon>Bacillota</taxon>
        <taxon>Bacilli</taxon>
        <taxon>Bacillales</taxon>
        <taxon>Bacillaceae</taxon>
        <taxon>Psychrobacillus</taxon>
    </lineage>
</organism>
<dbReference type="PANTHER" id="PTHR40056:SF1">
    <property type="entry name" value="DUF1836 DOMAIN-CONTAINING PROTEIN"/>
    <property type="match status" value="1"/>
</dbReference>
<comment type="caution">
    <text evidence="1">The sequence shown here is derived from an EMBL/GenBank/DDBJ whole genome shotgun (WGS) entry which is preliminary data.</text>
</comment>
<name>A0A2W7MJY7_9BACI</name>
<dbReference type="AlphaFoldDB" id="A0A2W7MJY7"/>
<reference evidence="1 2" key="1">
    <citation type="submission" date="2018-06" db="EMBL/GenBank/DDBJ databases">
        <title>Genomic Encyclopedia of Type Strains, Phase IV (KMG-IV): sequencing the most valuable type-strain genomes for metagenomic binning, comparative biology and taxonomic classification.</title>
        <authorList>
            <person name="Goeker M."/>
        </authorList>
    </citation>
    <scope>NUCLEOTIDE SEQUENCE [LARGE SCALE GENOMIC DNA]</scope>
    <source>
        <strain evidence="1 2">DSM 5</strain>
    </source>
</reference>
<sequence length="193" mass="22335">MKTSQEIIEKLSLGATIHQEEIPLIDLYMDQVIQLFDAKYGQSLRNEDEKVLTKTMINNYAKGKLFIPIKNKKYSKQHIMLISLIYQLKGALSISDIKATLDPVNEKIEDESFQLEDFYSSWVRLQQNNATNFFVELSAHESEIESEIESEEIDEELKQILLIATLSNMSNSYRKAAELLVDDLLVKKEEKKK</sequence>
<dbReference type="Proteomes" id="UP000248646">
    <property type="component" value="Unassembled WGS sequence"/>
</dbReference>
<dbReference type="Pfam" id="PF08876">
    <property type="entry name" value="DUF1836"/>
    <property type="match status" value="1"/>
</dbReference>
<dbReference type="EMBL" id="QKZI01000001">
    <property type="protein sequence ID" value="PZX07612.1"/>
    <property type="molecule type" value="Genomic_DNA"/>
</dbReference>
<dbReference type="PANTHER" id="PTHR40056">
    <property type="entry name" value="HYPOTHETICAL CYTOSOLIC PROTEIN"/>
    <property type="match status" value="1"/>
</dbReference>
<dbReference type="OrthoDB" id="3191472at2"/>
<proteinExistence type="predicted"/>